<keyword evidence="4" id="KW-0560">Oxidoreductase</keyword>
<evidence type="ECO:0000259" key="7">
    <source>
        <dbReference type="PROSITE" id="PS51410"/>
    </source>
</evidence>
<protein>
    <recommendedName>
        <fullName evidence="7">Biopterin-dependent aromatic amino acid hydroxylase family profile domain-containing protein</fullName>
    </recommendedName>
</protein>
<dbReference type="InterPro" id="IPR001273">
    <property type="entry name" value="ArAA_hydroxylase"/>
</dbReference>
<dbReference type="InterPro" id="IPR036329">
    <property type="entry name" value="Aro-AA_hydroxylase_C_sf"/>
</dbReference>
<accession>A0A381VCX1</accession>
<dbReference type="GO" id="GO:0009072">
    <property type="term" value="P:aromatic amino acid metabolic process"/>
    <property type="evidence" value="ECO:0007669"/>
    <property type="project" value="InterPro"/>
</dbReference>
<evidence type="ECO:0000256" key="4">
    <source>
        <dbReference type="ARBA" id="ARBA00023002"/>
    </source>
</evidence>
<organism evidence="8">
    <name type="scientific">marine metagenome</name>
    <dbReference type="NCBI Taxonomy" id="408172"/>
    <lineage>
        <taxon>unclassified sequences</taxon>
        <taxon>metagenomes</taxon>
        <taxon>ecological metagenomes</taxon>
    </lineage>
</organism>
<evidence type="ECO:0000256" key="6">
    <source>
        <dbReference type="ARBA" id="ARBA00023033"/>
    </source>
</evidence>
<evidence type="ECO:0000256" key="3">
    <source>
        <dbReference type="ARBA" id="ARBA00022723"/>
    </source>
</evidence>
<evidence type="ECO:0000313" key="8">
    <source>
        <dbReference type="EMBL" id="SVA38202.1"/>
    </source>
</evidence>
<dbReference type="PANTHER" id="PTHR11473:SF24">
    <property type="entry name" value="PHENYLALANINE-4-HYDROXYLASE"/>
    <property type="match status" value="1"/>
</dbReference>
<dbReference type="GO" id="GO:0005506">
    <property type="term" value="F:iron ion binding"/>
    <property type="evidence" value="ECO:0007669"/>
    <property type="project" value="InterPro"/>
</dbReference>
<evidence type="ECO:0000256" key="1">
    <source>
        <dbReference type="ARBA" id="ARBA00001954"/>
    </source>
</evidence>
<keyword evidence="5" id="KW-0408">Iron</keyword>
<dbReference type="Gene3D" id="1.10.800.10">
    <property type="entry name" value="Aromatic amino acid hydroxylase"/>
    <property type="match status" value="1"/>
</dbReference>
<gene>
    <name evidence="8" type="ORF">METZ01_LOCUS91056</name>
</gene>
<dbReference type="PANTHER" id="PTHR11473">
    <property type="entry name" value="AROMATIC AMINO ACID HYDROXYLASE"/>
    <property type="match status" value="1"/>
</dbReference>
<dbReference type="Pfam" id="PF00351">
    <property type="entry name" value="Biopterin_H"/>
    <property type="match status" value="1"/>
</dbReference>
<name>A0A381VCX1_9ZZZZ</name>
<dbReference type="SUPFAM" id="SSF56534">
    <property type="entry name" value="Aromatic aminoacid monoxygenases, catalytic and oligomerization domains"/>
    <property type="match status" value="1"/>
</dbReference>
<feature type="domain" description="Biopterin-dependent aromatic amino acid hydroxylase family profile" evidence="7">
    <location>
        <begin position="1"/>
        <end position="310"/>
    </location>
</feature>
<evidence type="ECO:0000256" key="5">
    <source>
        <dbReference type="ARBA" id="ARBA00023004"/>
    </source>
</evidence>
<sequence>MTEKPNKYDHLFKNMASNSMAGVKIFNAHDTYIKPQKYNDVTNLENGIWEKLFINVEPLIDQYVIKEYLLGMRTLPIPKDRFPKFDSITPLLENSTDWELVPVAGFLDEKLFFDLNANRKFPVTDIIRESPRFDEKYGHIKIANDAGYTPEPDIFHDIQGHIPFLMNKAYANFMHDIGILGDEILNDERGLGNDLVSHNLKRLQNFAWWTYEFGLIKNDGSTDSFRRHANDIDYEIYGAGIVSSYKETLNIVECAKKESKTSEFLPFDIEEIVLTCFDYGSIQNRYYVIDSMENLYSSFRDNREIFWYEG</sequence>
<dbReference type="EMBL" id="UINC01008494">
    <property type="protein sequence ID" value="SVA38202.1"/>
    <property type="molecule type" value="Genomic_DNA"/>
</dbReference>
<dbReference type="PROSITE" id="PS51410">
    <property type="entry name" value="BH4_AAA_HYDROXYL_2"/>
    <property type="match status" value="1"/>
</dbReference>
<keyword evidence="6" id="KW-0503">Monooxygenase</keyword>
<comment type="cofactor">
    <cofactor evidence="1">
        <name>Fe(2+)</name>
        <dbReference type="ChEBI" id="CHEBI:29033"/>
    </cofactor>
</comment>
<keyword evidence="3" id="KW-0479">Metal-binding</keyword>
<comment type="similarity">
    <text evidence="2">Belongs to the biopterin-dependent aromatic amino acid hydroxylase family.</text>
</comment>
<evidence type="ECO:0000256" key="2">
    <source>
        <dbReference type="ARBA" id="ARBA00009712"/>
    </source>
</evidence>
<dbReference type="InterPro" id="IPR019774">
    <property type="entry name" value="Aromatic-AA_hydroxylase_C"/>
</dbReference>
<reference evidence="8" key="1">
    <citation type="submission" date="2018-05" db="EMBL/GenBank/DDBJ databases">
        <authorList>
            <person name="Lanie J.A."/>
            <person name="Ng W.-L."/>
            <person name="Kazmierczak K.M."/>
            <person name="Andrzejewski T.M."/>
            <person name="Davidsen T.M."/>
            <person name="Wayne K.J."/>
            <person name="Tettelin H."/>
            <person name="Glass J.I."/>
            <person name="Rusch D."/>
            <person name="Podicherti R."/>
            <person name="Tsui H.-C.T."/>
            <person name="Winkler M.E."/>
        </authorList>
    </citation>
    <scope>NUCLEOTIDE SEQUENCE</scope>
</reference>
<dbReference type="AlphaFoldDB" id="A0A381VCX1"/>
<dbReference type="GO" id="GO:0016714">
    <property type="term" value="F:oxidoreductase activity, acting on paired donors, with incorporation or reduction of molecular oxygen, reduced pteridine as one donor, and incorporation of one atom of oxygen"/>
    <property type="evidence" value="ECO:0007669"/>
    <property type="project" value="InterPro"/>
</dbReference>
<proteinExistence type="inferred from homology"/>
<dbReference type="InterPro" id="IPR036951">
    <property type="entry name" value="ArAA_hydroxylase_sf"/>
</dbReference>